<accession>X0WX01</accession>
<feature type="non-terminal residue" evidence="1">
    <location>
        <position position="1"/>
    </location>
</feature>
<reference evidence="1" key="1">
    <citation type="journal article" date="2014" name="Front. Microbiol.">
        <title>High frequency of phylogenetically diverse reductive dehalogenase-homologous genes in deep subseafloor sedimentary metagenomes.</title>
        <authorList>
            <person name="Kawai M."/>
            <person name="Futagami T."/>
            <person name="Toyoda A."/>
            <person name="Takaki Y."/>
            <person name="Nishi S."/>
            <person name="Hori S."/>
            <person name="Arai W."/>
            <person name="Tsubouchi T."/>
            <person name="Morono Y."/>
            <person name="Uchiyama I."/>
            <person name="Ito T."/>
            <person name="Fujiyama A."/>
            <person name="Inagaki F."/>
            <person name="Takami H."/>
        </authorList>
    </citation>
    <scope>NUCLEOTIDE SEQUENCE</scope>
    <source>
        <strain evidence="1">Expedition CK06-06</strain>
    </source>
</reference>
<comment type="caution">
    <text evidence="1">The sequence shown here is derived from an EMBL/GenBank/DDBJ whole genome shotgun (WGS) entry which is preliminary data.</text>
</comment>
<gene>
    <name evidence="1" type="ORF">S01H1_48819</name>
</gene>
<protein>
    <submittedName>
        <fullName evidence="1">Uncharacterized protein</fullName>
    </submittedName>
</protein>
<dbReference type="EMBL" id="BARS01031362">
    <property type="protein sequence ID" value="GAG17291.1"/>
    <property type="molecule type" value="Genomic_DNA"/>
</dbReference>
<proteinExistence type="predicted"/>
<organism evidence="1">
    <name type="scientific">marine sediment metagenome</name>
    <dbReference type="NCBI Taxonomy" id="412755"/>
    <lineage>
        <taxon>unclassified sequences</taxon>
        <taxon>metagenomes</taxon>
        <taxon>ecological metagenomes</taxon>
    </lineage>
</organism>
<name>X0WX01_9ZZZZ</name>
<dbReference type="AlphaFoldDB" id="X0WX01"/>
<sequence length="82" mass="8479">YAWVPCLMAGKHTGAWSFLNAPNGPGHFQWNPRVTKAYAEGRSIGGEPPAPAGSPAHTAWVDGAANATLIASQYETATPGSS</sequence>
<evidence type="ECO:0000313" key="1">
    <source>
        <dbReference type="EMBL" id="GAG17291.1"/>
    </source>
</evidence>